<evidence type="ECO:0000313" key="4">
    <source>
        <dbReference type="Proteomes" id="UP000208062"/>
    </source>
</evidence>
<feature type="compositionally biased region" description="Low complexity" evidence="1">
    <location>
        <begin position="9"/>
        <end position="22"/>
    </location>
</feature>
<reference evidence="3 4" key="1">
    <citation type="journal article" date="2016" name="MBio">
        <title>Archaeal Haloarcula californiae Icosahedral Virus 1 Highlights Conserved Elements in Icosahedral Membrane-Containing DNA Viruses from Extreme Environments.</title>
        <authorList>
            <person name="Demina T.A."/>
            <person name="Pietila M.K."/>
            <person name="Svirskaite J."/>
            <person name="Ravantti J.J."/>
            <person name="Atanasova N.S."/>
            <person name="Bamford D.H."/>
            <person name="Oksanen H.M."/>
        </authorList>
    </citation>
    <scope>NUCLEOTIDE SEQUENCE [LARGE SCALE GENOMIC DNA]</scope>
    <source>
        <strain evidence="3 4">SS13-6</strain>
    </source>
</reference>
<organism evidence="3 4">
    <name type="scientific">Haloarcula californiae icosahedral virus 1</name>
    <dbReference type="NCBI Taxonomy" id="1735722"/>
    <lineage>
        <taxon>Viruses</taxon>
        <taxon>Singelaviria</taxon>
        <taxon>Helvetiavirae</taxon>
        <taxon>Dividoviricota</taxon>
        <taxon>Laserviricetes</taxon>
        <taxon>Halopanivirales</taxon>
        <taxon>Sphaerolipoviridae</taxon>
        <taxon>Alphasphaerolipovirus</taxon>
        <taxon>Alphasphaerolipovirus viikkii</taxon>
    </lineage>
</organism>
<keyword evidence="2" id="KW-1133">Transmembrane helix</keyword>
<gene>
    <name evidence="3" type="ORF">SS136_05</name>
</gene>
<sequence length="139" mass="14542">MADDSDLFTGTEDAGTATDGGEVMPNDQPPLSGSDPIGLRAWLKDLTYDEVHAFTAGFAPMFTGLLLLPFVPSVAVVLLGLAAVLTSAAIVEKHRPTRTLRYVVREVHYYLGGQGLAAVLGVGWVGLVALVGHLLGVLA</sequence>
<keyword evidence="2" id="KW-0812">Transmembrane</keyword>
<keyword evidence="4" id="KW-1185">Reference proteome</keyword>
<evidence type="ECO:0000256" key="1">
    <source>
        <dbReference type="SAM" id="MobiDB-lite"/>
    </source>
</evidence>
<dbReference type="GeneID" id="28619815"/>
<dbReference type="RefSeq" id="YP_009272825.1">
    <property type="nucleotide sequence ID" value="NC_030848.1"/>
</dbReference>
<evidence type="ECO:0000313" key="3">
    <source>
        <dbReference type="EMBL" id="ALJ99668.1"/>
    </source>
</evidence>
<evidence type="ECO:0000256" key="2">
    <source>
        <dbReference type="SAM" id="Phobius"/>
    </source>
</evidence>
<keyword evidence="2" id="KW-0472">Membrane</keyword>
<protein>
    <submittedName>
        <fullName evidence="3">Uncharacterized protein</fullName>
    </submittedName>
</protein>
<feature type="region of interest" description="Disordered" evidence="1">
    <location>
        <begin position="1"/>
        <end position="31"/>
    </location>
</feature>
<dbReference type="Proteomes" id="UP000208062">
    <property type="component" value="Segment"/>
</dbReference>
<dbReference type="EMBL" id="KT809302">
    <property type="protein sequence ID" value="ALJ99668.1"/>
    <property type="molecule type" value="Genomic_DNA"/>
</dbReference>
<name>A0A1B0TFC8_9VIRU</name>
<dbReference type="KEGG" id="vg:28619815"/>
<accession>A0A1B0TFC8</accession>
<feature type="transmembrane region" description="Helical" evidence="2">
    <location>
        <begin position="111"/>
        <end position="135"/>
    </location>
</feature>
<proteinExistence type="predicted"/>
<feature type="transmembrane region" description="Helical" evidence="2">
    <location>
        <begin position="70"/>
        <end position="91"/>
    </location>
</feature>